<evidence type="ECO:0000313" key="8">
    <source>
        <dbReference type="Proteomes" id="UP001152320"/>
    </source>
</evidence>
<dbReference type="InterPro" id="IPR008930">
    <property type="entry name" value="Terpenoid_cyclase/PrenylTrfase"/>
</dbReference>
<dbReference type="Proteomes" id="UP001152320">
    <property type="component" value="Chromosome 7"/>
</dbReference>
<dbReference type="SUPFAM" id="SSF48239">
    <property type="entry name" value="Terpenoid cyclases/Protein prenyltransferases"/>
    <property type="match status" value="1"/>
</dbReference>
<protein>
    <submittedName>
        <fullName evidence="7">Gastric intrinsic factor</fullName>
    </submittedName>
</protein>
<dbReference type="GO" id="GO:0031419">
    <property type="term" value="F:cobalamin binding"/>
    <property type="evidence" value="ECO:0007669"/>
    <property type="project" value="InterPro"/>
</dbReference>
<keyword evidence="4" id="KW-0170">Cobalt</keyword>
<feature type="chain" id="PRO_5040383537" evidence="6">
    <location>
        <begin position="20"/>
        <end position="449"/>
    </location>
</feature>
<proteinExistence type="predicted"/>
<comment type="subcellular location">
    <subcellularLocation>
        <location evidence="1">Secreted</location>
    </subcellularLocation>
</comment>
<evidence type="ECO:0000256" key="2">
    <source>
        <dbReference type="ARBA" id="ARBA00022525"/>
    </source>
</evidence>
<keyword evidence="8" id="KW-1185">Reference proteome</keyword>
<dbReference type="Gene3D" id="2.170.130.30">
    <property type="match status" value="1"/>
</dbReference>
<evidence type="ECO:0000313" key="7">
    <source>
        <dbReference type="EMBL" id="KAJ8038499.1"/>
    </source>
</evidence>
<sequence>MGLQSVTLLILGLVSYSYASCPICGGVDQELDEQLRTVRDLAVNWLADQQNVDGSWPDVNTQNAILGLQLADQSWLAGQGLGERLLTKERLEYELMQYLLPWRSKRRRPLKDLELGGRRLGQYILALNASCISADDFYGLNLNSLMVRLLKQFPEENFNNYFQYSFAILSLCSSETNILKKALVRLARGFDASRPCVSQFGLGNSGHSIDTLSMQVMAMVCARGQAIDKNVPNWDSILSTRVQCIMDDQNDDGSFGNAITTALAIQALTAANASLTSWDCVDAVEFLLTQHTEGDFGGVGSTAQIIPILGCNNFGSLQNAAITCPLHSTTVTATPILPPIQPGDNSTTFQVKVVVNNETETYSVTILTGENLYYGMIRLADVNSDFTFETSDSAFGQSVDAINGVADDADNSLYWTIHIGQEGTYAPKGIEGLYPSEGEVYLFILTDFS</sequence>
<evidence type="ECO:0000256" key="4">
    <source>
        <dbReference type="PIRSR" id="PIRSR602157-1"/>
    </source>
</evidence>
<keyword evidence="5" id="KW-1015">Disulfide bond</keyword>
<gene>
    <name evidence="7" type="ORF">HOLleu_15942</name>
</gene>
<evidence type="ECO:0000256" key="3">
    <source>
        <dbReference type="ARBA" id="ARBA00022729"/>
    </source>
</evidence>
<keyword evidence="2" id="KW-0964">Secreted</keyword>
<feature type="binding site" evidence="4">
    <location>
        <position position="257"/>
    </location>
    <ligand>
        <name>cyanocob(III)alamin</name>
        <dbReference type="ChEBI" id="CHEBI:17439"/>
    </ligand>
</feature>
<dbReference type="GO" id="GO:0005615">
    <property type="term" value="C:extracellular space"/>
    <property type="evidence" value="ECO:0007669"/>
    <property type="project" value="TreeGrafter"/>
</dbReference>
<evidence type="ECO:0000256" key="6">
    <source>
        <dbReference type="SAM" id="SignalP"/>
    </source>
</evidence>
<name>A0A9Q1C5F7_HOLLE</name>
<dbReference type="PANTHER" id="PTHR10559">
    <property type="entry name" value="TRANSCOBALAMIN-1/GASTRIC INTRINSIC FACTOR"/>
    <property type="match status" value="1"/>
</dbReference>
<dbReference type="Gene3D" id="1.50.10.20">
    <property type="match status" value="1"/>
</dbReference>
<feature type="signal peptide" evidence="6">
    <location>
        <begin position="1"/>
        <end position="19"/>
    </location>
</feature>
<feature type="disulfide bond" evidence="5">
    <location>
        <begin position="172"/>
        <end position="221"/>
    </location>
</feature>
<feature type="binding site" evidence="4">
    <location>
        <position position="304"/>
    </location>
    <ligand>
        <name>cyanocob(III)alamin</name>
        <dbReference type="ChEBI" id="CHEBI:17439"/>
    </ligand>
</feature>
<reference evidence="7" key="1">
    <citation type="submission" date="2021-10" db="EMBL/GenBank/DDBJ databases">
        <title>Tropical sea cucumber genome reveals ecological adaptation and Cuvierian tubules defense mechanism.</title>
        <authorList>
            <person name="Chen T."/>
        </authorList>
    </citation>
    <scope>NUCLEOTIDE SEQUENCE</scope>
    <source>
        <strain evidence="7">Nanhai2018</strain>
        <tissue evidence="7">Muscle</tissue>
    </source>
</reference>
<dbReference type="GO" id="GO:0015889">
    <property type="term" value="P:cobalamin transport"/>
    <property type="evidence" value="ECO:0007669"/>
    <property type="project" value="InterPro"/>
</dbReference>
<dbReference type="AlphaFoldDB" id="A0A9Q1C5F7"/>
<feature type="binding site" evidence="4">
    <location>
        <position position="210"/>
    </location>
    <ligand>
        <name>cyanocob(III)alamin</name>
        <dbReference type="ChEBI" id="CHEBI:17439"/>
    </ligand>
</feature>
<dbReference type="PANTHER" id="PTHR10559:SF18">
    <property type="entry name" value="TRANSCOBALAMIN II"/>
    <property type="match status" value="1"/>
</dbReference>
<keyword evidence="3 6" id="KW-0732">Signal</keyword>
<organism evidence="7 8">
    <name type="scientific">Holothuria leucospilota</name>
    <name type="common">Black long sea cucumber</name>
    <name type="synonym">Mertensiothuria leucospilota</name>
    <dbReference type="NCBI Taxonomy" id="206669"/>
    <lineage>
        <taxon>Eukaryota</taxon>
        <taxon>Metazoa</taxon>
        <taxon>Echinodermata</taxon>
        <taxon>Eleutherozoa</taxon>
        <taxon>Echinozoa</taxon>
        <taxon>Holothuroidea</taxon>
        <taxon>Aspidochirotacea</taxon>
        <taxon>Aspidochirotida</taxon>
        <taxon>Holothuriidae</taxon>
        <taxon>Holothuria</taxon>
    </lineage>
</organism>
<evidence type="ECO:0000256" key="1">
    <source>
        <dbReference type="ARBA" id="ARBA00004613"/>
    </source>
</evidence>
<dbReference type="EMBL" id="JAIZAY010000007">
    <property type="protein sequence ID" value="KAJ8038499.1"/>
    <property type="molecule type" value="Genomic_DNA"/>
</dbReference>
<dbReference type="InterPro" id="IPR051588">
    <property type="entry name" value="Cobalamin_Transport"/>
</dbReference>
<dbReference type="OrthoDB" id="6343110at2759"/>
<comment type="caution">
    <text evidence="7">The sequence shown here is derived from an EMBL/GenBank/DDBJ whole genome shotgun (WGS) entry which is preliminary data.</text>
</comment>
<accession>A0A9Q1C5F7</accession>
<dbReference type="InterPro" id="IPR002157">
    <property type="entry name" value="Cbl-bd_prot"/>
</dbReference>
<evidence type="ECO:0000256" key="5">
    <source>
        <dbReference type="PIRSR" id="PIRSR602157-2"/>
    </source>
</evidence>
<dbReference type="Pfam" id="PF01122">
    <property type="entry name" value="Cobalamin_bind"/>
    <property type="match status" value="1"/>
</dbReference>